<keyword evidence="2" id="KW-0964">Secreted</keyword>
<dbReference type="PANTHER" id="PTHR38050">
    <property type="match status" value="1"/>
</dbReference>
<reference evidence="10" key="1">
    <citation type="journal article" date="2019" name="Int. J. Syst. Evol. Microbiol.">
        <title>The Global Catalogue of Microorganisms (GCM) 10K type strain sequencing project: providing services to taxonomists for standard genome sequencing and annotation.</title>
        <authorList>
            <consortium name="The Broad Institute Genomics Platform"/>
            <consortium name="The Broad Institute Genome Sequencing Center for Infectious Disease"/>
            <person name="Wu L."/>
            <person name="Ma J."/>
        </authorList>
    </citation>
    <scope>NUCLEOTIDE SEQUENCE [LARGE SCALE GENOMIC DNA]</scope>
    <source>
        <strain evidence="10">JCM 9458</strain>
    </source>
</reference>
<proteinExistence type="predicted"/>
<dbReference type="SUPFAM" id="SSF53474">
    <property type="entry name" value="alpha/beta-Hydrolases"/>
    <property type="match status" value="1"/>
</dbReference>
<evidence type="ECO:0000313" key="9">
    <source>
        <dbReference type="EMBL" id="GAA3383579.1"/>
    </source>
</evidence>
<feature type="signal peptide" evidence="8">
    <location>
        <begin position="1"/>
        <end position="29"/>
    </location>
</feature>
<evidence type="ECO:0000256" key="1">
    <source>
        <dbReference type="ARBA" id="ARBA00004613"/>
    </source>
</evidence>
<dbReference type="InterPro" id="IPR029058">
    <property type="entry name" value="AB_hydrolase_fold"/>
</dbReference>
<keyword evidence="4 8" id="KW-0732">Signal</keyword>
<keyword evidence="6" id="KW-0119">Carbohydrate metabolism</keyword>
<evidence type="ECO:0000256" key="2">
    <source>
        <dbReference type="ARBA" id="ARBA00022525"/>
    </source>
</evidence>
<dbReference type="InterPro" id="IPR043595">
    <property type="entry name" value="FaeB/C/D"/>
</dbReference>
<evidence type="ECO:0000256" key="3">
    <source>
        <dbReference type="ARBA" id="ARBA00022651"/>
    </source>
</evidence>
<name>A0ABP6SSN6_9ACTN</name>
<dbReference type="Gene3D" id="3.40.50.1820">
    <property type="entry name" value="alpha/beta hydrolase"/>
    <property type="match status" value="1"/>
</dbReference>
<protein>
    <recommendedName>
        <fullName evidence="11">Polyhydroxybutyrate depolymerase</fullName>
    </recommendedName>
</protein>
<keyword evidence="10" id="KW-1185">Reference proteome</keyword>
<dbReference type="Proteomes" id="UP001501676">
    <property type="component" value="Unassembled WGS sequence"/>
</dbReference>
<sequence>MALSQRTPPRLLAALCGLTIAIAAVPVTAGPATAAPAETLADSITVEAAGSPAYRVSGAVTSGGIAVLDDIVTFGTQSVNGRAVLPGGAETTLAITKELLGFRGTVTVDDPNAGVRIEATVNGGVTRVSDTTVRWSGSATVRRGSTSSRRTVTVTVVDRVLDPGNHAVRFAHAGQNRSAIVRVPAGRGGAVGLPALFHFPGLLETPAIAHQYAELEPAADSNGYLLVTPEHFGIGWQGVQAGTPFPDVDDPGYIRALAAVVTGRFGADPARIYSSGMSNGGFFASLTACKLSDVFAAYAPVAGQLNDPASCAPGRPVPVVMFHGDADPLVGYGTTAPAATFWATNNGCDATTTDTALPDVDPRDGTTVIRHEYRNCPASAPVVLYQIVGGGHTWPGGEPYPLVPLGNASKDIDANQVLWEFVSRFSLPNRR</sequence>
<comment type="caution">
    <text evidence="9">The sequence shown here is derived from an EMBL/GenBank/DDBJ whole genome shotgun (WGS) entry which is preliminary data.</text>
</comment>
<evidence type="ECO:0000256" key="6">
    <source>
        <dbReference type="ARBA" id="ARBA00023277"/>
    </source>
</evidence>
<dbReference type="InterPro" id="IPR010916">
    <property type="entry name" value="TonB_box_CS"/>
</dbReference>
<accession>A0ABP6SSN6</accession>
<evidence type="ECO:0000256" key="7">
    <source>
        <dbReference type="ARBA" id="ARBA00023326"/>
    </source>
</evidence>
<evidence type="ECO:0000256" key="8">
    <source>
        <dbReference type="SAM" id="SignalP"/>
    </source>
</evidence>
<gene>
    <name evidence="9" type="ORF">GCM10020369_09960</name>
</gene>
<dbReference type="EMBL" id="BAAAYN010000006">
    <property type="protein sequence ID" value="GAA3383579.1"/>
    <property type="molecule type" value="Genomic_DNA"/>
</dbReference>
<dbReference type="PANTHER" id="PTHR38050:SF2">
    <property type="entry name" value="FERULOYL ESTERASE C-RELATED"/>
    <property type="match status" value="1"/>
</dbReference>
<comment type="subcellular location">
    <subcellularLocation>
        <location evidence="1">Secreted</location>
    </subcellularLocation>
</comment>
<keyword evidence="5" id="KW-0378">Hydrolase</keyword>
<evidence type="ECO:0000256" key="5">
    <source>
        <dbReference type="ARBA" id="ARBA00022801"/>
    </source>
</evidence>
<keyword evidence="7" id="KW-0624">Polysaccharide degradation</keyword>
<keyword evidence="3" id="KW-0858">Xylan degradation</keyword>
<organism evidence="9 10">
    <name type="scientific">Cryptosporangium minutisporangium</name>
    <dbReference type="NCBI Taxonomy" id="113569"/>
    <lineage>
        <taxon>Bacteria</taxon>
        <taxon>Bacillati</taxon>
        <taxon>Actinomycetota</taxon>
        <taxon>Actinomycetes</taxon>
        <taxon>Cryptosporangiales</taxon>
        <taxon>Cryptosporangiaceae</taxon>
        <taxon>Cryptosporangium</taxon>
    </lineage>
</organism>
<evidence type="ECO:0000313" key="10">
    <source>
        <dbReference type="Proteomes" id="UP001501676"/>
    </source>
</evidence>
<dbReference type="RefSeq" id="WP_345726761.1">
    <property type="nucleotide sequence ID" value="NZ_BAAAYN010000006.1"/>
</dbReference>
<evidence type="ECO:0008006" key="11">
    <source>
        <dbReference type="Google" id="ProtNLM"/>
    </source>
</evidence>
<evidence type="ECO:0000256" key="4">
    <source>
        <dbReference type="ARBA" id="ARBA00022729"/>
    </source>
</evidence>
<feature type="chain" id="PRO_5045437577" description="Polyhydroxybutyrate depolymerase" evidence="8">
    <location>
        <begin position="30"/>
        <end position="431"/>
    </location>
</feature>
<dbReference type="PROSITE" id="PS00430">
    <property type="entry name" value="TONB_DEPENDENT_REC_1"/>
    <property type="match status" value="1"/>
</dbReference>